<name>A0AA87ZLA3_FICCA</name>
<organism evidence="3 4">
    <name type="scientific">Ficus carica</name>
    <name type="common">Common fig</name>
    <dbReference type="NCBI Taxonomy" id="3494"/>
    <lineage>
        <taxon>Eukaryota</taxon>
        <taxon>Viridiplantae</taxon>
        <taxon>Streptophyta</taxon>
        <taxon>Embryophyta</taxon>
        <taxon>Tracheophyta</taxon>
        <taxon>Spermatophyta</taxon>
        <taxon>Magnoliopsida</taxon>
        <taxon>eudicotyledons</taxon>
        <taxon>Gunneridae</taxon>
        <taxon>Pentapetalae</taxon>
        <taxon>rosids</taxon>
        <taxon>fabids</taxon>
        <taxon>Rosales</taxon>
        <taxon>Moraceae</taxon>
        <taxon>Ficeae</taxon>
        <taxon>Ficus</taxon>
    </lineage>
</organism>
<dbReference type="InterPro" id="IPR001810">
    <property type="entry name" value="F-box_dom"/>
</dbReference>
<dbReference type="InterPro" id="IPR036047">
    <property type="entry name" value="F-box-like_dom_sf"/>
</dbReference>
<keyword evidence="4" id="KW-1185">Reference proteome</keyword>
<evidence type="ECO:0000259" key="2">
    <source>
        <dbReference type="PROSITE" id="PS50181"/>
    </source>
</evidence>
<dbReference type="PROSITE" id="PS50181">
    <property type="entry name" value="FBOX"/>
    <property type="match status" value="1"/>
</dbReference>
<comment type="caution">
    <text evidence="3">The sequence shown here is derived from an EMBL/GenBank/DDBJ whole genome shotgun (WGS) entry which is preliminary data.</text>
</comment>
<dbReference type="InterPro" id="IPR050796">
    <property type="entry name" value="SCF_F-box_component"/>
</dbReference>
<dbReference type="SUPFAM" id="SSF81383">
    <property type="entry name" value="F-box domain"/>
    <property type="match status" value="1"/>
</dbReference>
<proteinExistence type="predicted"/>
<dbReference type="PANTHER" id="PTHR31672:SF13">
    <property type="entry name" value="F-BOX PROTEIN CPR30-LIKE"/>
    <property type="match status" value="1"/>
</dbReference>
<feature type="domain" description="F-box" evidence="2">
    <location>
        <begin position="48"/>
        <end position="98"/>
    </location>
</feature>
<dbReference type="PANTHER" id="PTHR31672">
    <property type="entry name" value="BNACNNG10540D PROTEIN"/>
    <property type="match status" value="1"/>
</dbReference>
<dbReference type="AlphaFoldDB" id="A0AA87ZLA3"/>
<dbReference type="Pfam" id="PF08268">
    <property type="entry name" value="FBA_3"/>
    <property type="match status" value="1"/>
</dbReference>
<evidence type="ECO:0000256" key="1">
    <source>
        <dbReference type="SAM" id="MobiDB-lite"/>
    </source>
</evidence>
<dbReference type="NCBIfam" id="TIGR01640">
    <property type="entry name" value="F_box_assoc_1"/>
    <property type="match status" value="1"/>
</dbReference>
<dbReference type="InterPro" id="IPR013187">
    <property type="entry name" value="F-box-assoc_dom_typ3"/>
</dbReference>
<evidence type="ECO:0000313" key="3">
    <source>
        <dbReference type="EMBL" id="GMN36517.1"/>
    </source>
</evidence>
<dbReference type="Proteomes" id="UP001187192">
    <property type="component" value="Unassembled WGS sequence"/>
</dbReference>
<sequence length="313" mass="36021">MSIIALFPEREMVEITEPIVQKYSTVITKTVIFHFPNLIHSHQSPQETTMAESLPCEVIVEILCRLPVKDLLRFLLALLNSRNDVVILNPSTRCYRKLPSCNVVSLFFMQHLIFYGFGYDSVNDDYKVVMLISTRNSFHHEASRPEIKIYTAKSQAWKTVGGKVGIAGYFEAIVAFDLATEEYREFPQPENELSSRVDIWLMREYGVKESWIKLFSVEPSQAIDTYNFVTPVAYFRSSDQVLLHQDGQRFISFDLRKGRAKKVRVSGLLERFTTQSCVGSLVELGDGWDEAAKSRKKEKDEKQQGNKKQDRDN</sequence>
<protein>
    <recommendedName>
        <fullName evidence="2">F-box domain-containing protein</fullName>
    </recommendedName>
</protein>
<reference evidence="3" key="1">
    <citation type="submission" date="2023-07" db="EMBL/GenBank/DDBJ databases">
        <title>draft genome sequence of fig (Ficus carica).</title>
        <authorList>
            <person name="Takahashi T."/>
            <person name="Nishimura K."/>
        </authorList>
    </citation>
    <scope>NUCLEOTIDE SEQUENCE</scope>
</reference>
<dbReference type="InterPro" id="IPR017451">
    <property type="entry name" value="F-box-assoc_interact_dom"/>
</dbReference>
<accession>A0AA87ZLA3</accession>
<evidence type="ECO:0000313" key="4">
    <source>
        <dbReference type="Proteomes" id="UP001187192"/>
    </source>
</evidence>
<feature type="region of interest" description="Disordered" evidence="1">
    <location>
        <begin position="291"/>
        <end position="313"/>
    </location>
</feature>
<gene>
    <name evidence="3" type="ORF">TIFTF001_006085</name>
</gene>
<dbReference type="EMBL" id="BTGU01000006">
    <property type="protein sequence ID" value="GMN36517.1"/>
    <property type="molecule type" value="Genomic_DNA"/>
</dbReference>